<comment type="caution">
    <text evidence="2">The sequence shown here is derived from an EMBL/GenBank/DDBJ whole genome shotgun (WGS) entry which is preliminary data.</text>
</comment>
<gene>
    <name evidence="2" type="ORF">LK12_17120</name>
</gene>
<keyword evidence="3" id="KW-1185">Reference proteome</keyword>
<dbReference type="STRING" id="1348853.LK12_17120"/>
<keyword evidence="1" id="KW-0472">Membrane</keyword>
<evidence type="ECO:0000256" key="1">
    <source>
        <dbReference type="SAM" id="Phobius"/>
    </source>
</evidence>
<dbReference type="PROSITE" id="PS51318">
    <property type="entry name" value="TAT"/>
    <property type="match status" value="1"/>
</dbReference>
<dbReference type="OrthoDB" id="7820973at2"/>
<evidence type="ECO:0008006" key="4">
    <source>
        <dbReference type="Google" id="ProtNLM"/>
    </source>
</evidence>
<organism evidence="2 3">
    <name type="scientific">Novosphingobium malaysiense</name>
    <dbReference type="NCBI Taxonomy" id="1348853"/>
    <lineage>
        <taxon>Bacteria</taxon>
        <taxon>Pseudomonadati</taxon>
        <taxon>Pseudomonadota</taxon>
        <taxon>Alphaproteobacteria</taxon>
        <taxon>Sphingomonadales</taxon>
        <taxon>Sphingomonadaceae</taxon>
        <taxon>Novosphingobium</taxon>
    </lineage>
</organism>
<feature type="transmembrane region" description="Helical" evidence="1">
    <location>
        <begin position="20"/>
        <end position="41"/>
    </location>
</feature>
<evidence type="ECO:0000313" key="2">
    <source>
        <dbReference type="EMBL" id="KHK90333.1"/>
    </source>
</evidence>
<dbReference type="InterPro" id="IPR029058">
    <property type="entry name" value="AB_hydrolase_fold"/>
</dbReference>
<keyword evidence="1" id="KW-0812">Transmembrane</keyword>
<dbReference type="PANTHER" id="PTHR43194">
    <property type="entry name" value="HYDROLASE ALPHA/BETA FOLD FAMILY"/>
    <property type="match status" value="1"/>
</dbReference>
<dbReference type="InterPro" id="IPR006311">
    <property type="entry name" value="TAT_signal"/>
</dbReference>
<keyword evidence="1" id="KW-1133">Transmembrane helix</keyword>
<dbReference type="RefSeq" id="WP_039286557.1">
    <property type="nucleotide sequence ID" value="NZ_JTDI01000005.1"/>
</dbReference>
<dbReference type="AlphaFoldDB" id="A0A0B1ZMB4"/>
<dbReference type="PANTHER" id="PTHR43194:SF4">
    <property type="entry name" value="AB HYDROLASE-1 DOMAIN-CONTAINING PROTEIN"/>
    <property type="match status" value="1"/>
</dbReference>
<evidence type="ECO:0000313" key="3">
    <source>
        <dbReference type="Proteomes" id="UP000031057"/>
    </source>
</evidence>
<name>A0A0B1ZMB4_9SPHN</name>
<protein>
    <recommendedName>
        <fullName evidence="4">Esterase</fullName>
    </recommendedName>
</protein>
<dbReference type="EMBL" id="JTDI01000005">
    <property type="protein sequence ID" value="KHK90333.1"/>
    <property type="molecule type" value="Genomic_DNA"/>
</dbReference>
<sequence length="368" mass="39092">MDDRGEQQGRKAGLHIDRRAVLAGSVALASTASLGVAPAAMAGHVEGPASGSKLPLVLSRVGSFMVGGQLKPALLRHTLGDGTDANYEATIWANQMYVQCMIPAHKRHKYPVVFVHGGGCTGKSFEETPDGREGWVHYFARQGFDTYWVDKPWRGRSGFDPTQINRALESNDASLIPSIHSPAAKEVLDAASWGFGELTTRETILTGIKETVPDFTISLEGAKAITDGGPIIYDALIALLERIGPAVLIGHSQGGSEVFGPLHERPDLVAGVMAVEPAVPPTEGFEHYTGAPIMTLWAEQRVVGGTSHMSNAEADRKTASAINAAGGDAEVKVLTELGIHGNGHMMMQNTNSDQVAQVMVDWLAAKLG</sequence>
<dbReference type="SUPFAM" id="SSF53474">
    <property type="entry name" value="alpha/beta-Hydrolases"/>
    <property type="match status" value="1"/>
</dbReference>
<accession>A0A0B1ZMB4</accession>
<proteinExistence type="predicted"/>
<dbReference type="Proteomes" id="UP000031057">
    <property type="component" value="Unassembled WGS sequence"/>
</dbReference>
<dbReference type="Gene3D" id="3.40.50.1820">
    <property type="entry name" value="alpha/beta hydrolase"/>
    <property type="match status" value="1"/>
</dbReference>
<reference evidence="2 3" key="1">
    <citation type="submission" date="2014-10" db="EMBL/GenBank/DDBJ databases">
        <title>Genome sequence of Novosphingobium malaysiense MUSC 273(T).</title>
        <authorList>
            <person name="Lee L.-H."/>
        </authorList>
    </citation>
    <scope>NUCLEOTIDE SEQUENCE [LARGE SCALE GENOMIC DNA]</scope>
    <source>
        <strain evidence="2 3">MUSC 273</strain>
    </source>
</reference>
<dbReference type="InterPro" id="IPR050228">
    <property type="entry name" value="Carboxylesterase_BioH"/>
</dbReference>